<dbReference type="InterPro" id="IPR005805">
    <property type="entry name" value="Rieske_Fe-S_prot_C"/>
</dbReference>
<dbReference type="PANTHER" id="PTHR10134">
    <property type="entry name" value="CYTOCHROME B-C1 COMPLEX SUBUNIT RIESKE, MITOCHONDRIAL"/>
    <property type="match status" value="1"/>
</dbReference>
<keyword evidence="14" id="KW-1185">Reference proteome</keyword>
<keyword evidence="6" id="KW-0411">Iron-sulfur</keyword>
<proteinExistence type="predicted"/>
<dbReference type="CDD" id="cd03467">
    <property type="entry name" value="Rieske"/>
    <property type="match status" value="1"/>
</dbReference>
<name>A0ABS9IUD2_9ACTN</name>
<evidence type="ECO:0000256" key="8">
    <source>
        <dbReference type="ARBA" id="ARBA00029586"/>
    </source>
</evidence>
<keyword evidence="7" id="KW-1015">Disulfide bond</keyword>
<feature type="chain" id="PRO_5047095970" description="Cytochrome bc1 complex Rieske iron-sulfur subunit" evidence="11">
    <location>
        <begin position="24"/>
        <end position="138"/>
    </location>
</feature>
<evidence type="ECO:0000313" key="13">
    <source>
        <dbReference type="EMBL" id="MCF8589174.1"/>
    </source>
</evidence>
<evidence type="ECO:0000256" key="4">
    <source>
        <dbReference type="ARBA" id="ARBA00022723"/>
    </source>
</evidence>
<dbReference type="PROSITE" id="PS51318">
    <property type="entry name" value="TAT"/>
    <property type="match status" value="1"/>
</dbReference>
<evidence type="ECO:0000259" key="12">
    <source>
        <dbReference type="PROSITE" id="PS51296"/>
    </source>
</evidence>
<dbReference type="SUPFAM" id="SSF50022">
    <property type="entry name" value="ISP domain"/>
    <property type="match status" value="1"/>
</dbReference>
<gene>
    <name evidence="13" type="ORF">L5G33_11955</name>
</gene>
<feature type="domain" description="Rieske" evidence="12">
    <location>
        <begin position="48"/>
        <end position="137"/>
    </location>
</feature>
<dbReference type="InterPro" id="IPR036922">
    <property type="entry name" value="Rieske_2Fe-2S_sf"/>
</dbReference>
<comment type="caution">
    <text evidence="13">The sequence shown here is derived from an EMBL/GenBank/DDBJ whole genome shotgun (WGS) entry which is preliminary data.</text>
</comment>
<evidence type="ECO:0000256" key="2">
    <source>
        <dbReference type="ARBA" id="ARBA00015816"/>
    </source>
</evidence>
<keyword evidence="5" id="KW-0408">Iron</keyword>
<evidence type="ECO:0000256" key="10">
    <source>
        <dbReference type="SAM" id="MobiDB-lite"/>
    </source>
</evidence>
<reference evidence="13 14" key="1">
    <citation type="submission" date="2022-01" db="EMBL/GenBank/DDBJ databases">
        <authorList>
            <person name="Huang Y."/>
        </authorList>
    </citation>
    <scope>NUCLEOTIDE SEQUENCE [LARGE SCALE GENOMIC DNA]</scope>
    <source>
        <strain evidence="13 14">HY366</strain>
    </source>
</reference>
<evidence type="ECO:0000256" key="7">
    <source>
        <dbReference type="ARBA" id="ARBA00023157"/>
    </source>
</evidence>
<keyword evidence="3" id="KW-0001">2Fe-2S</keyword>
<evidence type="ECO:0000256" key="5">
    <source>
        <dbReference type="ARBA" id="ARBA00023004"/>
    </source>
</evidence>
<evidence type="ECO:0000256" key="11">
    <source>
        <dbReference type="SAM" id="SignalP"/>
    </source>
</evidence>
<dbReference type="InterPro" id="IPR017941">
    <property type="entry name" value="Rieske_2Fe-2S"/>
</dbReference>
<comment type="cofactor">
    <cofactor evidence="9">
        <name>[2Fe-2S] cluster</name>
        <dbReference type="ChEBI" id="CHEBI:190135"/>
    </cofactor>
</comment>
<protein>
    <recommendedName>
        <fullName evidence="2">Cytochrome bc1 complex Rieske iron-sulfur subunit</fullName>
    </recommendedName>
    <alternativeName>
        <fullName evidence="8">Cytochrome bc1 reductase complex subunit QcrA</fullName>
    </alternativeName>
</protein>
<evidence type="ECO:0000256" key="6">
    <source>
        <dbReference type="ARBA" id="ARBA00023014"/>
    </source>
</evidence>
<comment type="function">
    <text evidence="1">Iron-sulfur subunit of the cytochrome bc1 complex, an essential component of the respiratory electron transport chain required for ATP synthesis. The bc1 complex catalyzes the oxidation of menaquinol and the reduction of cytochrome c in the respiratory chain. The bc1 complex operates through a Q-cycle mechanism that couples electron transfer to generation of the proton gradient that drives ATP synthesis.</text>
</comment>
<evidence type="ECO:0000256" key="9">
    <source>
        <dbReference type="ARBA" id="ARBA00034078"/>
    </source>
</evidence>
<organism evidence="13 14">
    <name type="scientific">Gordonia liuliyuniae</name>
    <dbReference type="NCBI Taxonomy" id="2911517"/>
    <lineage>
        <taxon>Bacteria</taxon>
        <taxon>Bacillati</taxon>
        <taxon>Actinomycetota</taxon>
        <taxon>Actinomycetes</taxon>
        <taxon>Mycobacteriales</taxon>
        <taxon>Gordoniaceae</taxon>
        <taxon>Gordonia</taxon>
    </lineage>
</organism>
<dbReference type="Proteomes" id="UP001200110">
    <property type="component" value="Unassembled WGS sequence"/>
</dbReference>
<accession>A0ABS9IUD2</accession>
<feature type="signal peptide" evidence="11">
    <location>
        <begin position="1"/>
        <end position="23"/>
    </location>
</feature>
<dbReference type="PROSITE" id="PS51296">
    <property type="entry name" value="RIESKE"/>
    <property type="match status" value="1"/>
</dbReference>
<sequence>MTQNRTDLSRRTVLIAAPITAVALGAAACGSDDSSGSDGGSTGQTSTGQMLTETSKVPVGGGIVVGDVVVTQAKEGEFAAFSTKCPHQGCAVAPKGDKLDCPCHGSEFNLDGSLVRGPATEPLTPVAVQVRGVDVVRG</sequence>
<keyword evidence="4" id="KW-0479">Metal-binding</keyword>
<dbReference type="PROSITE" id="PS51257">
    <property type="entry name" value="PROKAR_LIPOPROTEIN"/>
    <property type="match status" value="1"/>
</dbReference>
<dbReference type="Gene3D" id="2.102.10.10">
    <property type="entry name" value="Rieske [2Fe-2S] iron-sulphur domain"/>
    <property type="match status" value="1"/>
</dbReference>
<keyword evidence="11" id="KW-0732">Signal</keyword>
<dbReference type="EMBL" id="JAKKOR010000009">
    <property type="protein sequence ID" value="MCF8589174.1"/>
    <property type="molecule type" value="Genomic_DNA"/>
</dbReference>
<dbReference type="InterPro" id="IPR014349">
    <property type="entry name" value="Rieske_Fe-S_prot"/>
</dbReference>
<evidence type="ECO:0000256" key="3">
    <source>
        <dbReference type="ARBA" id="ARBA00022714"/>
    </source>
</evidence>
<dbReference type="PRINTS" id="PR00162">
    <property type="entry name" value="RIESKE"/>
</dbReference>
<evidence type="ECO:0000313" key="14">
    <source>
        <dbReference type="Proteomes" id="UP001200110"/>
    </source>
</evidence>
<dbReference type="Pfam" id="PF00355">
    <property type="entry name" value="Rieske"/>
    <property type="match status" value="1"/>
</dbReference>
<dbReference type="RefSeq" id="WP_236998413.1">
    <property type="nucleotide sequence ID" value="NZ_JAKKOR010000009.1"/>
</dbReference>
<evidence type="ECO:0000256" key="1">
    <source>
        <dbReference type="ARBA" id="ARBA00002494"/>
    </source>
</evidence>
<dbReference type="InterPro" id="IPR006311">
    <property type="entry name" value="TAT_signal"/>
</dbReference>
<feature type="region of interest" description="Disordered" evidence="10">
    <location>
        <begin position="32"/>
        <end position="54"/>
    </location>
</feature>